<accession>A0A9X6NEX2</accession>
<organism evidence="2 3">
    <name type="scientific">Hypsibius exemplaris</name>
    <name type="common">Freshwater tardigrade</name>
    <dbReference type="NCBI Taxonomy" id="2072580"/>
    <lineage>
        <taxon>Eukaryota</taxon>
        <taxon>Metazoa</taxon>
        <taxon>Ecdysozoa</taxon>
        <taxon>Tardigrada</taxon>
        <taxon>Eutardigrada</taxon>
        <taxon>Parachela</taxon>
        <taxon>Hypsibioidea</taxon>
        <taxon>Hypsibiidae</taxon>
        <taxon>Hypsibius</taxon>
    </lineage>
</organism>
<dbReference type="Proteomes" id="UP000192578">
    <property type="component" value="Unassembled WGS sequence"/>
</dbReference>
<evidence type="ECO:0000313" key="3">
    <source>
        <dbReference type="Proteomes" id="UP000192578"/>
    </source>
</evidence>
<dbReference type="AlphaFoldDB" id="A0A9X6NEX2"/>
<proteinExistence type="predicted"/>
<name>A0A9X6NEX2_HYPEX</name>
<sequence>MIWKKISEELHSEDVLATERGMRQRAIKQMDMREKGEKKTPRTGEKEMYGEFEQLLDNLIILRKEELEILAEEAKAESFPASLKAKGGKKSVAAADAERVAGLEIRNASLATMQADLESWGSDDERDREEYASLVEDGAAPSRTLSSGKNKKRPKNATKLKCLCTLTAADKVCAVMTRLSDADNDRLKARDEAEMELKQSAQRQGDRRLDLQEREIDRRREQLQLDWDRMEFDRLRWKTATHK</sequence>
<evidence type="ECO:0000313" key="2">
    <source>
        <dbReference type="EMBL" id="OWA52049.1"/>
    </source>
</evidence>
<dbReference type="EMBL" id="MTYJ01000249">
    <property type="protein sequence ID" value="OWA52049.1"/>
    <property type="molecule type" value="Genomic_DNA"/>
</dbReference>
<evidence type="ECO:0000256" key="1">
    <source>
        <dbReference type="SAM" id="MobiDB-lite"/>
    </source>
</evidence>
<feature type="region of interest" description="Disordered" evidence="1">
    <location>
        <begin position="118"/>
        <end position="154"/>
    </location>
</feature>
<feature type="region of interest" description="Disordered" evidence="1">
    <location>
        <begin position="28"/>
        <end position="48"/>
    </location>
</feature>
<gene>
    <name evidence="2" type="ORF">BV898_16509</name>
</gene>
<comment type="caution">
    <text evidence="2">The sequence shown here is derived from an EMBL/GenBank/DDBJ whole genome shotgun (WGS) entry which is preliminary data.</text>
</comment>
<protein>
    <submittedName>
        <fullName evidence="2">Uncharacterized protein</fullName>
    </submittedName>
</protein>
<reference evidence="3" key="1">
    <citation type="submission" date="2017-01" db="EMBL/GenBank/DDBJ databases">
        <title>Comparative genomics of anhydrobiosis in the tardigrade Hypsibius dujardini.</title>
        <authorList>
            <person name="Yoshida Y."/>
            <person name="Koutsovoulos G."/>
            <person name="Laetsch D."/>
            <person name="Stevens L."/>
            <person name="Kumar S."/>
            <person name="Horikawa D."/>
            <person name="Ishino K."/>
            <person name="Komine S."/>
            <person name="Tomita M."/>
            <person name="Blaxter M."/>
            <person name="Arakawa K."/>
        </authorList>
    </citation>
    <scope>NUCLEOTIDE SEQUENCE [LARGE SCALE GENOMIC DNA]</scope>
    <source>
        <strain evidence="3">Z151</strain>
    </source>
</reference>
<keyword evidence="3" id="KW-1185">Reference proteome</keyword>